<dbReference type="GO" id="GO:0046983">
    <property type="term" value="F:protein dimerization activity"/>
    <property type="evidence" value="ECO:0007669"/>
    <property type="project" value="InterPro"/>
</dbReference>
<keyword evidence="8" id="KW-0902">Two-component regulatory system</keyword>
<evidence type="ECO:0000259" key="11">
    <source>
        <dbReference type="Pfam" id="PF07730"/>
    </source>
</evidence>
<keyword evidence="6 12" id="KW-0418">Kinase</keyword>
<feature type="domain" description="Histidine kinase/HSP90-like ATPase" evidence="10">
    <location>
        <begin position="325"/>
        <end position="409"/>
    </location>
</feature>
<dbReference type="PANTHER" id="PTHR24421">
    <property type="entry name" value="NITRATE/NITRITE SENSOR PROTEIN NARX-RELATED"/>
    <property type="match status" value="1"/>
</dbReference>
<comment type="catalytic activity">
    <reaction evidence="1">
        <text>ATP + protein L-histidine = ADP + protein N-phospho-L-histidine.</text>
        <dbReference type="EC" id="2.7.13.3"/>
    </reaction>
</comment>
<keyword evidence="5" id="KW-0547">Nucleotide-binding</keyword>
<dbReference type="CDD" id="cd16917">
    <property type="entry name" value="HATPase_UhpB-NarQ-NarX-like"/>
    <property type="match status" value="1"/>
</dbReference>
<dbReference type="RefSeq" id="WP_161700638.1">
    <property type="nucleotide sequence ID" value="NZ_JAAAHS010000192.1"/>
</dbReference>
<sequence length="413" mass="44191">MALSPHRLPGPRLSARAQDLSVALAVTAVTVGGAFWGMRGATETFWQSLVGWLLVGIGCAALCFRRRWPIGVAVVTLLACTAYYPFSAYDGPVMVAFIVALYTAAADGRFAAAAALGVVAMLLIVYGEAVQEPGQRKVDDMSIMMLAGWLLSLLVLARAQRTRAAYVEEVRQRALAAEREQEARAQQSASEERLRIARELHDVLGHSISLINVQSGAALHRLSKRHTHKDGETGSTRVPPERTAAALATAEEALEAVKSTSKDALGELRATLGMLRRADESAPTAPTSGLERLPELLARARSAGLDVRLDTVGTPRPLPPPLDLAAYRIVQESLTNVTRHAHACVVVVTLTYADKDLQVRIEDDGQGSPDEEAHGSGIRGMAERAKAFGGELTARNTPDGFRVSARLPLGGEL</sequence>
<dbReference type="GO" id="GO:0016020">
    <property type="term" value="C:membrane"/>
    <property type="evidence" value="ECO:0007669"/>
    <property type="project" value="InterPro"/>
</dbReference>
<keyword evidence="4" id="KW-0808">Transferase</keyword>
<comment type="caution">
    <text evidence="12">The sequence shown here is derived from an EMBL/GenBank/DDBJ whole genome shotgun (WGS) entry which is preliminary data.</text>
</comment>
<feature type="transmembrane region" description="Helical" evidence="9">
    <location>
        <begin position="71"/>
        <end position="104"/>
    </location>
</feature>
<evidence type="ECO:0000256" key="3">
    <source>
        <dbReference type="ARBA" id="ARBA00022553"/>
    </source>
</evidence>
<dbReference type="InterPro" id="IPR011712">
    <property type="entry name" value="Sig_transdc_His_kin_sub3_dim/P"/>
</dbReference>
<dbReference type="GO" id="GO:0005524">
    <property type="term" value="F:ATP binding"/>
    <property type="evidence" value="ECO:0007669"/>
    <property type="project" value="UniProtKB-KW"/>
</dbReference>
<keyword evidence="9" id="KW-1133">Transmembrane helix</keyword>
<dbReference type="InterPro" id="IPR003594">
    <property type="entry name" value="HATPase_dom"/>
</dbReference>
<evidence type="ECO:0000256" key="5">
    <source>
        <dbReference type="ARBA" id="ARBA00022741"/>
    </source>
</evidence>
<dbReference type="EMBL" id="JAAAHS010000192">
    <property type="protein sequence ID" value="NBE54125.1"/>
    <property type="molecule type" value="Genomic_DNA"/>
</dbReference>
<dbReference type="EC" id="2.7.13.3" evidence="2"/>
<feature type="transmembrane region" description="Helical" evidence="9">
    <location>
        <begin position="20"/>
        <end position="38"/>
    </location>
</feature>
<dbReference type="PANTHER" id="PTHR24421:SF10">
    <property type="entry name" value="NITRATE_NITRITE SENSOR PROTEIN NARQ"/>
    <property type="match status" value="1"/>
</dbReference>
<evidence type="ECO:0000256" key="8">
    <source>
        <dbReference type="ARBA" id="ARBA00023012"/>
    </source>
</evidence>
<evidence type="ECO:0000313" key="12">
    <source>
        <dbReference type="EMBL" id="NBE54125.1"/>
    </source>
</evidence>
<feature type="transmembrane region" description="Helical" evidence="9">
    <location>
        <begin position="141"/>
        <end position="159"/>
    </location>
</feature>
<evidence type="ECO:0000313" key="13">
    <source>
        <dbReference type="Proteomes" id="UP000598297"/>
    </source>
</evidence>
<dbReference type="InterPro" id="IPR036890">
    <property type="entry name" value="HATPase_C_sf"/>
</dbReference>
<evidence type="ECO:0000256" key="7">
    <source>
        <dbReference type="ARBA" id="ARBA00022840"/>
    </source>
</evidence>
<name>A0A964UTH9_9ACTN</name>
<keyword evidence="3" id="KW-0597">Phosphoprotein</keyword>
<evidence type="ECO:0000256" key="9">
    <source>
        <dbReference type="SAM" id="Phobius"/>
    </source>
</evidence>
<dbReference type="Proteomes" id="UP000598297">
    <property type="component" value="Unassembled WGS sequence"/>
</dbReference>
<organism evidence="12 13">
    <name type="scientific">Streptomyces boluensis</name>
    <dbReference type="NCBI Taxonomy" id="1775135"/>
    <lineage>
        <taxon>Bacteria</taxon>
        <taxon>Bacillati</taxon>
        <taxon>Actinomycetota</taxon>
        <taxon>Actinomycetes</taxon>
        <taxon>Kitasatosporales</taxon>
        <taxon>Streptomycetaceae</taxon>
        <taxon>Streptomyces</taxon>
    </lineage>
</organism>
<dbReference type="InterPro" id="IPR050482">
    <property type="entry name" value="Sensor_HK_TwoCompSys"/>
</dbReference>
<keyword evidence="7" id="KW-0067">ATP-binding</keyword>
<protein>
    <recommendedName>
        <fullName evidence="2">histidine kinase</fullName>
        <ecNumber evidence="2">2.7.13.3</ecNumber>
    </recommendedName>
</protein>
<evidence type="ECO:0000256" key="6">
    <source>
        <dbReference type="ARBA" id="ARBA00022777"/>
    </source>
</evidence>
<keyword evidence="13" id="KW-1185">Reference proteome</keyword>
<proteinExistence type="predicted"/>
<dbReference type="Gene3D" id="1.20.5.1930">
    <property type="match status" value="1"/>
</dbReference>
<feature type="domain" description="Signal transduction histidine kinase subgroup 3 dimerisation and phosphoacceptor" evidence="11">
    <location>
        <begin position="192"/>
        <end position="225"/>
    </location>
</feature>
<accession>A0A964UTH9</accession>
<evidence type="ECO:0000256" key="2">
    <source>
        <dbReference type="ARBA" id="ARBA00012438"/>
    </source>
</evidence>
<feature type="transmembrane region" description="Helical" evidence="9">
    <location>
        <begin position="44"/>
        <end position="64"/>
    </location>
</feature>
<evidence type="ECO:0000256" key="1">
    <source>
        <dbReference type="ARBA" id="ARBA00000085"/>
    </source>
</evidence>
<dbReference type="Pfam" id="PF07730">
    <property type="entry name" value="HisKA_3"/>
    <property type="match status" value="1"/>
</dbReference>
<dbReference type="GO" id="GO:0000155">
    <property type="term" value="F:phosphorelay sensor kinase activity"/>
    <property type="evidence" value="ECO:0007669"/>
    <property type="project" value="InterPro"/>
</dbReference>
<evidence type="ECO:0000256" key="4">
    <source>
        <dbReference type="ARBA" id="ARBA00022679"/>
    </source>
</evidence>
<dbReference type="OrthoDB" id="227596at2"/>
<reference evidence="12" key="1">
    <citation type="submission" date="2020-01" db="EMBL/GenBank/DDBJ databases">
        <title>Whole-genome analyses of novel actinobacteria.</title>
        <authorList>
            <person name="Sahin N."/>
        </authorList>
    </citation>
    <scope>NUCLEOTIDE SEQUENCE</scope>
    <source>
        <strain evidence="12">YC537</strain>
    </source>
</reference>
<feature type="transmembrane region" description="Helical" evidence="9">
    <location>
        <begin position="110"/>
        <end position="129"/>
    </location>
</feature>
<dbReference type="SUPFAM" id="SSF55874">
    <property type="entry name" value="ATPase domain of HSP90 chaperone/DNA topoisomerase II/histidine kinase"/>
    <property type="match status" value="1"/>
</dbReference>
<keyword evidence="9" id="KW-0472">Membrane</keyword>
<dbReference type="AlphaFoldDB" id="A0A964UTH9"/>
<evidence type="ECO:0000259" key="10">
    <source>
        <dbReference type="Pfam" id="PF02518"/>
    </source>
</evidence>
<gene>
    <name evidence="12" type="ORF">GUY60_22445</name>
</gene>
<dbReference type="Pfam" id="PF02518">
    <property type="entry name" value="HATPase_c"/>
    <property type="match status" value="1"/>
</dbReference>
<keyword evidence="9" id="KW-0812">Transmembrane</keyword>
<dbReference type="Gene3D" id="3.30.565.10">
    <property type="entry name" value="Histidine kinase-like ATPase, C-terminal domain"/>
    <property type="match status" value="1"/>
</dbReference>